<comment type="caution">
    <text evidence="1">The sequence shown here is derived from an EMBL/GenBank/DDBJ whole genome shotgun (WGS) entry which is preliminary data.</text>
</comment>
<keyword evidence="2" id="KW-1185">Reference proteome</keyword>
<reference evidence="1" key="1">
    <citation type="submission" date="2020-09" db="EMBL/GenBank/DDBJ databases">
        <title>Genome seq and assembly of Tianweitania sp.</title>
        <authorList>
            <person name="Chhetri G."/>
        </authorList>
    </citation>
    <scope>NUCLEOTIDE SEQUENCE</scope>
    <source>
        <strain evidence="1">Rool2</strain>
    </source>
</reference>
<accession>A0A8J6PN78</accession>
<dbReference type="EMBL" id="JACVVX010000006">
    <property type="protein sequence ID" value="MBD0416526.1"/>
    <property type="molecule type" value="Genomic_DNA"/>
</dbReference>
<evidence type="ECO:0000313" key="2">
    <source>
        <dbReference type="Proteomes" id="UP000643405"/>
    </source>
</evidence>
<dbReference type="Proteomes" id="UP000643405">
    <property type="component" value="Unassembled WGS sequence"/>
</dbReference>
<dbReference type="AlphaFoldDB" id="A0A8J6PN78"/>
<evidence type="ECO:0000313" key="1">
    <source>
        <dbReference type="EMBL" id="MBD0416526.1"/>
    </source>
</evidence>
<proteinExistence type="predicted"/>
<organism evidence="1 2">
    <name type="scientific">Oryzicola mucosus</name>
    <dbReference type="NCBI Taxonomy" id="2767425"/>
    <lineage>
        <taxon>Bacteria</taxon>
        <taxon>Pseudomonadati</taxon>
        <taxon>Pseudomonadota</taxon>
        <taxon>Alphaproteobacteria</taxon>
        <taxon>Hyphomicrobiales</taxon>
        <taxon>Phyllobacteriaceae</taxon>
        <taxon>Oryzicola</taxon>
    </lineage>
</organism>
<sequence length="53" mass="5746">MSEDIIIQAAQWLATEKSPPSPVIPTLQRKFGLDLKQACAAAREAGLIRARAL</sequence>
<gene>
    <name evidence="1" type="ORF">ICI42_17870</name>
</gene>
<protein>
    <submittedName>
        <fullName evidence="1">Uncharacterized protein</fullName>
    </submittedName>
</protein>
<dbReference type="RefSeq" id="WP_188165971.1">
    <property type="nucleotide sequence ID" value="NZ_JACVVX010000006.1"/>
</dbReference>
<name>A0A8J6PN78_9HYPH</name>